<reference evidence="2" key="1">
    <citation type="submission" date="2025-08" db="UniProtKB">
        <authorList>
            <consortium name="Ensembl"/>
        </authorList>
    </citation>
    <scope>IDENTIFICATION</scope>
</reference>
<dbReference type="Pfam" id="PF26051">
    <property type="entry name" value="PWI_ABCF3"/>
    <property type="match status" value="1"/>
</dbReference>
<dbReference type="STRING" id="37003.ENSKMAP00000020362"/>
<name>A0A3Q3G8H4_KRYMA</name>
<protein>
    <recommendedName>
        <fullName evidence="1">ABCF3 PWI-like helical bundle domain-containing protein</fullName>
    </recommendedName>
</protein>
<dbReference type="GeneTree" id="ENSGT00940000175550"/>
<reference evidence="2" key="2">
    <citation type="submission" date="2025-09" db="UniProtKB">
        <authorList>
            <consortium name="Ensembl"/>
        </authorList>
    </citation>
    <scope>IDENTIFICATION</scope>
</reference>
<dbReference type="Proteomes" id="UP000264800">
    <property type="component" value="Unplaced"/>
</dbReference>
<accession>A0A3Q3G8H4</accession>
<organism evidence="2 3">
    <name type="scientific">Kryptolebias marmoratus</name>
    <name type="common">Mangrove killifish</name>
    <name type="synonym">Rivulus marmoratus</name>
    <dbReference type="NCBI Taxonomy" id="37003"/>
    <lineage>
        <taxon>Eukaryota</taxon>
        <taxon>Metazoa</taxon>
        <taxon>Chordata</taxon>
        <taxon>Craniata</taxon>
        <taxon>Vertebrata</taxon>
        <taxon>Euteleostomi</taxon>
        <taxon>Actinopterygii</taxon>
        <taxon>Neopterygii</taxon>
        <taxon>Teleostei</taxon>
        <taxon>Neoteleostei</taxon>
        <taxon>Acanthomorphata</taxon>
        <taxon>Ovalentaria</taxon>
        <taxon>Atherinomorphae</taxon>
        <taxon>Cyprinodontiformes</taxon>
        <taxon>Rivulidae</taxon>
        <taxon>Kryptolebias</taxon>
    </lineage>
</organism>
<evidence type="ECO:0000313" key="3">
    <source>
        <dbReference type="Proteomes" id="UP000264800"/>
    </source>
</evidence>
<evidence type="ECO:0000313" key="2">
    <source>
        <dbReference type="Ensembl" id="ENSKMAP00000020362.1"/>
    </source>
</evidence>
<dbReference type="AlphaFoldDB" id="A0A3Q3G8H4"/>
<sequence>MATYVDILKREFPEIDTELFDYITGVLDSGATDFEDGEEVFDAVGGVLQEVSADSKNEDDIRDICLQILSPGFCSVLSRSSWTLRSSCLRCLQTPVRT</sequence>
<feature type="domain" description="ABCF3 PWI-like helical bundle" evidence="1">
    <location>
        <begin position="1"/>
        <end position="69"/>
    </location>
</feature>
<proteinExistence type="predicted"/>
<evidence type="ECO:0000259" key="1">
    <source>
        <dbReference type="Pfam" id="PF26051"/>
    </source>
</evidence>
<keyword evidence="3" id="KW-1185">Reference proteome</keyword>
<dbReference type="InterPro" id="IPR058770">
    <property type="entry name" value="PWI_ABCF3"/>
</dbReference>
<dbReference type="Ensembl" id="ENSKMAT00000020630.1">
    <property type="protein sequence ID" value="ENSKMAP00000020362.1"/>
    <property type="gene ID" value="ENSKMAG00000015123.1"/>
</dbReference>